<organism evidence="1 2">
    <name type="scientific">Undibacterium squillarum</name>
    <dbReference type="NCBI Taxonomy" id="1131567"/>
    <lineage>
        <taxon>Bacteria</taxon>
        <taxon>Pseudomonadati</taxon>
        <taxon>Pseudomonadota</taxon>
        <taxon>Betaproteobacteria</taxon>
        <taxon>Burkholderiales</taxon>
        <taxon>Oxalobacteraceae</taxon>
        <taxon>Undibacterium</taxon>
    </lineage>
</organism>
<accession>A0ABQ2XWE9</accession>
<comment type="caution">
    <text evidence="1">The sequence shown here is derived from an EMBL/GenBank/DDBJ whole genome shotgun (WGS) entry which is preliminary data.</text>
</comment>
<dbReference type="Proteomes" id="UP000653343">
    <property type="component" value="Unassembled WGS sequence"/>
</dbReference>
<proteinExistence type="predicted"/>
<evidence type="ECO:0000313" key="2">
    <source>
        <dbReference type="Proteomes" id="UP000653343"/>
    </source>
</evidence>
<sequence length="44" mass="4894">MAHFNAPYALNTEGSIVTRWRVENGGIGKSISKKEIIAIYLMVN</sequence>
<keyword evidence="2" id="KW-1185">Reference proteome</keyword>
<reference evidence="2" key="1">
    <citation type="journal article" date="2019" name="Int. J. Syst. Evol. Microbiol.">
        <title>The Global Catalogue of Microorganisms (GCM) 10K type strain sequencing project: providing services to taxonomists for standard genome sequencing and annotation.</title>
        <authorList>
            <consortium name="The Broad Institute Genomics Platform"/>
            <consortium name="The Broad Institute Genome Sequencing Center for Infectious Disease"/>
            <person name="Wu L."/>
            <person name="Ma J."/>
        </authorList>
    </citation>
    <scope>NUCLEOTIDE SEQUENCE [LARGE SCALE GENOMIC DNA]</scope>
    <source>
        <strain evidence="2">KCTC 23917</strain>
    </source>
</reference>
<gene>
    <name evidence="1" type="ORF">GCM10010946_12250</name>
</gene>
<evidence type="ECO:0000313" key="1">
    <source>
        <dbReference type="EMBL" id="GGX36171.1"/>
    </source>
</evidence>
<name>A0ABQ2XWE9_9BURK</name>
<dbReference type="EMBL" id="BMYU01000002">
    <property type="protein sequence ID" value="GGX36171.1"/>
    <property type="molecule type" value="Genomic_DNA"/>
</dbReference>
<protein>
    <submittedName>
        <fullName evidence="1">Uncharacterized protein</fullName>
    </submittedName>
</protein>